<dbReference type="FunFam" id="1.10.150.80:FF:000002">
    <property type="entry name" value="ATP-dependent DNA helicase RecQ"/>
    <property type="match status" value="1"/>
</dbReference>
<dbReference type="InterPro" id="IPR010997">
    <property type="entry name" value="HRDC-like_sf"/>
</dbReference>
<evidence type="ECO:0000259" key="19">
    <source>
        <dbReference type="PROSITE" id="PS51198"/>
    </source>
</evidence>
<keyword evidence="10" id="KW-0413">Isomerase</keyword>
<feature type="binding site" evidence="16">
    <location>
        <begin position="29"/>
        <end position="36"/>
    </location>
    <ligand>
        <name>ATP</name>
        <dbReference type="ChEBI" id="CHEBI:30616"/>
    </ligand>
</feature>
<evidence type="ECO:0000256" key="3">
    <source>
        <dbReference type="ARBA" id="ARBA00022741"/>
    </source>
</evidence>
<evidence type="ECO:0000256" key="4">
    <source>
        <dbReference type="ARBA" id="ARBA00022763"/>
    </source>
</evidence>
<dbReference type="InterPro" id="IPR013986">
    <property type="entry name" value="DExx_box_DNA_helicase_dom_sf"/>
</dbReference>
<keyword evidence="5 16" id="KW-0378">Hydrolase</keyword>
<dbReference type="InterPro" id="IPR002121">
    <property type="entry name" value="HRDC_dom"/>
</dbReference>
<organism evidence="21 22">
    <name type="scientific">Mycobacterium lacus</name>
    <dbReference type="NCBI Taxonomy" id="169765"/>
    <lineage>
        <taxon>Bacteria</taxon>
        <taxon>Bacillati</taxon>
        <taxon>Actinomycetota</taxon>
        <taxon>Actinomycetes</taxon>
        <taxon>Mycobacteriales</taxon>
        <taxon>Mycobacteriaceae</taxon>
        <taxon>Mycobacterium</taxon>
    </lineage>
</organism>
<dbReference type="Gene3D" id="1.10.150.80">
    <property type="entry name" value="HRDC domain"/>
    <property type="match status" value="1"/>
</dbReference>
<protein>
    <recommendedName>
        <fullName evidence="14">ATP-dependent DNA helicase UvrD2</fullName>
        <ecNumber evidence="12">5.6.2.4</ecNumber>
    </recommendedName>
    <alternativeName>
        <fullName evidence="15">DNA 3'-5' helicase UvrD2</fullName>
    </alternativeName>
</protein>
<evidence type="ECO:0000256" key="6">
    <source>
        <dbReference type="ARBA" id="ARBA00022806"/>
    </source>
</evidence>
<evidence type="ECO:0000256" key="11">
    <source>
        <dbReference type="ARBA" id="ARBA00034617"/>
    </source>
</evidence>
<name>A0A7I7NIA1_9MYCO</name>
<dbReference type="AlphaFoldDB" id="A0A7I7NIA1"/>
<evidence type="ECO:0000256" key="13">
    <source>
        <dbReference type="ARBA" id="ARBA00048988"/>
    </source>
</evidence>
<dbReference type="PROSITE" id="PS50967">
    <property type="entry name" value="HRDC"/>
    <property type="match status" value="1"/>
</dbReference>
<comment type="similarity">
    <text evidence="2">Belongs to the helicase family. UvrD subfamily.</text>
</comment>
<reference evidence="21 22" key="1">
    <citation type="journal article" date="2019" name="Emerg. Microbes Infect.">
        <title>Comprehensive subspecies identification of 175 nontuberculous mycobacteria species based on 7547 genomic profiles.</title>
        <authorList>
            <person name="Matsumoto Y."/>
            <person name="Kinjo T."/>
            <person name="Motooka D."/>
            <person name="Nabeya D."/>
            <person name="Jung N."/>
            <person name="Uechi K."/>
            <person name="Horii T."/>
            <person name="Iida T."/>
            <person name="Fujita J."/>
            <person name="Nakamura S."/>
        </authorList>
    </citation>
    <scope>NUCLEOTIDE SEQUENCE [LARGE SCALE GENOMIC DNA]</scope>
    <source>
        <strain evidence="21 22">JCM 15657</strain>
    </source>
</reference>
<dbReference type="GO" id="GO:0043138">
    <property type="term" value="F:3'-5' DNA helicase activity"/>
    <property type="evidence" value="ECO:0007669"/>
    <property type="project" value="UniProtKB-EC"/>
</dbReference>
<dbReference type="Gene3D" id="3.40.50.300">
    <property type="entry name" value="P-loop containing nucleotide triphosphate hydrolases"/>
    <property type="match status" value="3"/>
</dbReference>
<dbReference type="SMART" id="SM00341">
    <property type="entry name" value="HRDC"/>
    <property type="match status" value="1"/>
</dbReference>
<feature type="domain" description="HRDC" evidence="18">
    <location>
        <begin position="624"/>
        <end position="698"/>
    </location>
</feature>
<gene>
    <name evidence="21" type="primary">uvrD2</name>
    <name evidence="21" type="ORF">MLAC_05210</name>
</gene>
<dbReference type="SUPFAM" id="SSF52540">
    <property type="entry name" value="P-loop containing nucleoside triphosphate hydrolases"/>
    <property type="match status" value="1"/>
</dbReference>
<keyword evidence="7 16" id="KW-0067">ATP-binding</keyword>
<comment type="catalytic activity">
    <reaction evidence="13">
        <text>ATP + H2O = ADP + phosphate + H(+)</text>
        <dbReference type="Rhea" id="RHEA:13065"/>
        <dbReference type="ChEBI" id="CHEBI:15377"/>
        <dbReference type="ChEBI" id="CHEBI:15378"/>
        <dbReference type="ChEBI" id="CHEBI:30616"/>
        <dbReference type="ChEBI" id="CHEBI:43474"/>
        <dbReference type="ChEBI" id="CHEBI:456216"/>
        <dbReference type="EC" id="5.6.2.4"/>
    </reaction>
</comment>
<dbReference type="InterPro" id="IPR014016">
    <property type="entry name" value="UvrD-like_ATP-bd"/>
</dbReference>
<evidence type="ECO:0000256" key="8">
    <source>
        <dbReference type="ARBA" id="ARBA00023125"/>
    </source>
</evidence>
<dbReference type="KEGG" id="mlj:MLAC_05210"/>
<dbReference type="InterPro" id="IPR014017">
    <property type="entry name" value="DNA_helicase_UvrD-like_C"/>
</dbReference>
<dbReference type="FunFam" id="3.40.50.300:FF:001181">
    <property type="entry name" value="DNA helicase"/>
    <property type="match status" value="1"/>
</dbReference>
<evidence type="ECO:0000256" key="7">
    <source>
        <dbReference type="ARBA" id="ARBA00022840"/>
    </source>
</evidence>
<dbReference type="EC" id="5.6.2.4" evidence="12"/>
<dbReference type="Proteomes" id="UP000466396">
    <property type="component" value="Chromosome"/>
</dbReference>
<keyword evidence="6 16" id="KW-0347">Helicase</keyword>
<keyword evidence="22" id="KW-1185">Reference proteome</keyword>
<keyword evidence="9" id="KW-0234">DNA repair</keyword>
<comment type="cofactor">
    <cofactor evidence="1">
        <name>Mg(2+)</name>
        <dbReference type="ChEBI" id="CHEBI:18420"/>
    </cofactor>
</comment>
<dbReference type="Gene3D" id="1.10.10.160">
    <property type="match status" value="1"/>
</dbReference>
<evidence type="ECO:0000256" key="15">
    <source>
        <dbReference type="ARBA" id="ARBA00077370"/>
    </source>
</evidence>
<dbReference type="Pfam" id="PF00580">
    <property type="entry name" value="UvrD-helicase"/>
    <property type="match status" value="1"/>
</dbReference>
<evidence type="ECO:0000313" key="22">
    <source>
        <dbReference type="Proteomes" id="UP000466396"/>
    </source>
</evidence>
<feature type="region of interest" description="Disordered" evidence="17">
    <location>
        <begin position="563"/>
        <end position="598"/>
    </location>
</feature>
<dbReference type="CDD" id="cd17932">
    <property type="entry name" value="DEXQc_UvrD"/>
    <property type="match status" value="1"/>
</dbReference>
<evidence type="ECO:0000256" key="5">
    <source>
        <dbReference type="ARBA" id="ARBA00022801"/>
    </source>
</evidence>
<dbReference type="Pfam" id="PF13361">
    <property type="entry name" value="UvrD_C"/>
    <property type="match status" value="2"/>
</dbReference>
<evidence type="ECO:0000256" key="17">
    <source>
        <dbReference type="SAM" id="MobiDB-lite"/>
    </source>
</evidence>
<evidence type="ECO:0000256" key="12">
    <source>
        <dbReference type="ARBA" id="ARBA00034808"/>
    </source>
</evidence>
<dbReference type="InterPro" id="IPR044876">
    <property type="entry name" value="HRDC_dom_sf"/>
</dbReference>
<dbReference type="Pfam" id="PF00570">
    <property type="entry name" value="HRDC"/>
    <property type="match status" value="1"/>
</dbReference>
<keyword evidence="4" id="KW-0227">DNA damage</keyword>
<dbReference type="GO" id="GO:0003677">
    <property type="term" value="F:DNA binding"/>
    <property type="evidence" value="ECO:0007669"/>
    <property type="project" value="UniProtKB-KW"/>
</dbReference>
<comment type="catalytic activity">
    <reaction evidence="11">
        <text>Couples ATP hydrolysis with the unwinding of duplex DNA by translocating in the 3'-5' direction.</text>
        <dbReference type="EC" id="5.6.2.4"/>
    </reaction>
</comment>
<proteinExistence type="inferred from homology"/>
<dbReference type="GO" id="GO:0005829">
    <property type="term" value="C:cytosol"/>
    <property type="evidence" value="ECO:0007669"/>
    <property type="project" value="TreeGrafter"/>
</dbReference>
<accession>A0A7I7NIA1</accession>
<feature type="domain" description="UvrD-like helicase ATP-binding" evidence="19">
    <location>
        <begin position="8"/>
        <end position="299"/>
    </location>
</feature>
<evidence type="ECO:0000313" key="21">
    <source>
        <dbReference type="EMBL" id="BBX95227.1"/>
    </source>
</evidence>
<keyword evidence="3 16" id="KW-0547">Nucleotide-binding</keyword>
<evidence type="ECO:0000256" key="2">
    <source>
        <dbReference type="ARBA" id="ARBA00009922"/>
    </source>
</evidence>
<dbReference type="PROSITE" id="PS51198">
    <property type="entry name" value="UVRD_HELICASE_ATP_BIND"/>
    <property type="match status" value="1"/>
</dbReference>
<dbReference type="GO" id="GO:0000725">
    <property type="term" value="P:recombinational repair"/>
    <property type="evidence" value="ECO:0007669"/>
    <property type="project" value="TreeGrafter"/>
</dbReference>
<evidence type="ECO:0000256" key="16">
    <source>
        <dbReference type="PROSITE-ProRule" id="PRU00560"/>
    </source>
</evidence>
<evidence type="ECO:0000256" key="14">
    <source>
        <dbReference type="ARBA" id="ARBA00067567"/>
    </source>
</evidence>
<dbReference type="GO" id="GO:0033202">
    <property type="term" value="C:DNA helicase complex"/>
    <property type="evidence" value="ECO:0007669"/>
    <property type="project" value="TreeGrafter"/>
</dbReference>
<dbReference type="EMBL" id="AP022581">
    <property type="protein sequence ID" value="BBX95227.1"/>
    <property type="molecule type" value="Genomic_DNA"/>
</dbReference>
<keyword evidence="8" id="KW-0238">DNA-binding</keyword>
<evidence type="ECO:0000256" key="10">
    <source>
        <dbReference type="ARBA" id="ARBA00023235"/>
    </source>
</evidence>
<evidence type="ECO:0000259" key="20">
    <source>
        <dbReference type="PROSITE" id="PS51217"/>
    </source>
</evidence>
<feature type="domain" description="UvrD-like helicase C-terminal" evidence="20">
    <location>
        <begin position="300"/>
        <end position="551"/>
    </location>
</feature>
<sequence>MVADPLIAELDDEQCEAVLAPRGPVCVLAGAGTGKTRTISHRIAQLVASGHVAAGQVLAVTFTQRAAGEMRARLRALDAAARTGSGVGAVRALTFHAAAHRQLRYFWPRVIGDTGWQLLDSKFAIVARAASRARLNASTDDVRDLAGEIEWAKASLIGPEEYADAVTAARRDIPLDAEKIASVYAAYEALKVRDDAVTLLDFDDLLLHTAAAIENDAAVADEFRDRYRCFVVDEYQDVTPLQHRVLSAWLGERDDLTVVGDANQTIYSFTGASPRFLLDFSRRFPDATVVRLERDYRSTPQVVSLANQVIAAARGRVAGSKLQLSGQREPGPAPSFHEYPDETAEAAAVAASTARLIDSGTLPSEIAILYRVNAQSEVYEEALTEAGIAYQVRGGEGFFDRQEIKQALLALQRASERGADGPLPDVVRGVLEPLGLTAEEPVGTRARERWAALTALAELVDDEVAQRPRLQLPGLLAELRTRADARHPPVVQGVTLASLHAAKGLEWDAVFLVGLVDGTLPISHALAHGPESERVEEERRLLYVGITRARVHLALSWALSRAPGGRQSRKPSRFLNGIAPQTRIDPTPSRSRRNRGTPTRCRICNKGLATPAAVMLRRCETCAGDVDEELLLQLKSWRLNVAKEQNVPAYVVFSDNTLIAIAELQPTDDAALIAIPGIGARKLEQYGQDVLQLVRESR</sequence>
<dbReference type="SUPFAM" id="SSF47819">
    <property type="entry name" value="HRDC-like"/>
    <property type="match status" value="1"/>
</dbReference>
<dbReference type="InterPro" id="IPR000212">
    <property type="entry name" value="DNA_helicase_UvrD/REP"/>
</dbReference>
<dbReference type="PANTHER" id="PTHR11070">
    <property type="entry name" value="UVRD / RECB / PCRA DNA HELICASE FAMILY MEMBER"/>
    <property type="match status" value="1"/>
</dbReference>
<evidence type="ECO:0000256" key="1">
    <source>
        <dbReference type="ARBA" id="ARBA00001946"/>
    </source>
</evidence>
<dbReference type="PANTHER" id="PTHR11070:SF69">
    <property type="entry name" value="ATP-DEPENDENT DNA HELICASE UVRD2"/>
    <property type="match status" value="1"/>
</dbReference>
<dbReference type="GO" id="GO:0005524">
    <property type="term" value="F:ATP binding"/>
    <property type="evidence" value="ECO:0007669"/>
    <property type="project" value="UniProtKB-UniRule"/>
</dbReference>
<dbReference type="InterPro" id="IPR027417">
    <property type="entry name" value="P-loop_NTPase"/>
</dbReference>
<dbReference type="FunFam" id="3.40.50.300:FF:001201">
    <property type="entry name" value="ATP-dependent DNA helicase UvrD2"/>
    <property type="match status" value="1"/>
</dbReference>
<evidence type="ECO:0000256" key="9">
    <source>
        <dbReference type="ARBA" id="ARBA00023204"/>
    </source>
</evidence>
<dbReference type="PROSITE" id="PS51217">
    <property type="entry name" value="UVRD_HELICASE_CTER"/>
    <property type="match status" value="1"/>
</dbReference>
<dbReference type="GO" id="GO:0016787">
    <property type="term" value="F:hydrolase activity"/>
    <property type="evidence" value="ECO:0007669"/>
    <property type="project" value="UniProtKB-UniRule"/>
</dbReference>
<evidence type="ECO:0000259" key="18">
    <source>
        <dbReference type="PROSITE" id="PS50967"/>
    </source>
</evidence>